<evidence type="ECO:0000256" key="1">
    <source>
        <dbReference type="SAM" id="MobiDB-lite"/>
    </source>
</evidence>
<dbReference type="AlphaFoldDB" id="A0A2J7PUN8"/>
<dbReference type="PROSITE" id="PS50191">
    <property type="entry name" value="CRAL_TRIO"/>
    <property type="match status" value="1"/>
</dbReference>
<dbReference type="SMART" id="SM00516">
    <property type="entry name" value="SEC14"/>
    <property type="match status" value="1"/>
</dbReference>
<dbReference type="InterPro" id="IPR036865">
    <property type="entry name" value="CRAL-TRIO_dom_sf"/>
</dbReference>
<feature type="domain" description="CRAL-TRIO" evidence="2">
    <location>
        <begin position="90"/>
        <end position="254"/>
    </location>
</feature>
<dbReference type="Gene3D" id="3.40.525.10">
    <property type="entry name" value="CRAL-TRIO lipid binding domain"/>
    <property type="match status" value="1"/>
</dbReference>
<dbReference type="PANTHER" id="PTHR10174">
    <property type="entry name" value="ALPHA-TOCOPHEROL TRANSFER PROTEIN-RELATED"/>
    <property type="match status" value="1"/>
</dbReference>
<keyword evidence="4" id="KW-1185">Reference proteome</keyword>
<dbReference type="SUPFAM" id="SSF52087">
    <property type="entry name" value="CRAL/TRIO domain"/>
    <property type="match status" value="1"/>
</dbReference>
<protein>
    <recommendedName>
        <fullName evidence="2">CRAL-TRIO domain-containing protein</fullName>
    </recommendedName>
</protein>
<dbReference type="STRING" id="105785.A0A2J7PUN8"/>
<feature type="region of interest" description="Disordered" evidence="1">
    <location>
        <begin position="1"/>
        <end position="22"/>
    </location>
</feature>
<organism evidence="3 4">
    <name type="scientific">Cryptotermes secundus</name>
    <dbReference type="NCBI Taxonomy" id="105785"/>
    <lineage>
        <taxon>Eukaryota</taxon>
        <taxon>Metazoa</taxon>
        <taxon>Ecdysozoa</taxon>
        <taxon>Arthropoda</taxon>
        <taxon>Hexapoda</taxon>
        <taxon>Insecta</taxon>
        <taxon>Pterygota</taxon>
        <taxon>Neoptera</taxon>
        <taxon>Polyneoptera</taxon>
        <taxon>Dictyoptera</taxon>
        <taxon>Blattodea</taxon>
        <taxon>Blattoidea</taxon>
        <taxon>Termitoidae</taxon>
        <taxon>Kalotermitidae</taxon>
        <taxon>Cryptotermitinae</taxon>
        <taxon>Cryptotermes</taxon>
    </lineage>
</organism>
<dbReference type="InterPro" id="IPR001251">
    <property type="entry name" value="CRAL-TRIO_dom"/>
</dbReference>
<dbReference type="PANTHER" id="PTHR10174:SF226">
    <property type="entry name" value="CLAVESIN-1-LIKE PROTEIN"/>
    <property type="match status" value="1"/>
</dbReference>
<name>A0A2J7PUN8_9NEOP</name>
<dbReference type="GO" id="GO:1902936">
    <property type="term" value="F:phosphatidylinositol bisphosphate binding"/>
    <property type="evidence" value="ECO:0007669"/>
    <property type="project" value="TreeGrafter"/>
</dbReference>
<comment type="caution">
    <text evidence="3">The sequence shown here is derived from an EMBL/GenBank/DDBJ whole genome shotgun (WGS) entry which is preliminary data.</text>
</comment>
<dbReference type="Gene3D" id="1.20.5.1200">
    <property type="entry name" value="Alpha-tocopherol transfer"/>
    <property type="match status" value="1"/>
</dbReference>
<dbReference type="SMART" id="SM01100">
    <property type="entry name" value="CRAL_TRIO_N"/>
    <property type="match status" value="1"/>
</dbReference>
<accession>A0A2J7PUN8</accession>
<evidence type="ECO:0000313" key="4">
    <source>
        <dbReference type="Proteomes" id="UP000235965"/>
    </source>
</evidence>
<dbReference type="Proteomes" id="UP000235965">
    <property type="component" value="Unassembled WGS sequence"/>
</dbReference>
<dbReference type="OrthoDB" id="1434354at2759"/>
<gene>
    <name evidence="3" type="ORF">B7P43_G05276</name>
</gene>
<sequence length="280" mass="32482">MSKKGKSNSSSGAHAPDERNIEYNEGKLHDVISSLRDLVSEEKKLKVRKDDSFMLRYLRASDFRPKEAFEKMVKVYKFKAKHEKYFCSKSPSEYKELLSQNFITILEDRDETGRRLILAKLGDIDTNKTSVMECVRLNDLWMELAMDEEETQKNGIAIILDLGGLPMRLFKFLTPKVTIISALKEEMRPWKKIDIHVVNTSSLLDKLVSIVYPLLGSGIKQHIHFHGQDWTSVHKFIPPEVLPEEYGGYKPQVDFPKMHKYLYDNEDKLMELFSLGYVKS</sequence>
<dbReference type="GO" id="GO:0016020">
    <property type="term" value="C:membrane"/>
    <property type="evidence" value="ECO:0007669"/>
    <property type="project" value="TreeGrafter"/>
</dbReference>
<dbReference type="EMBL" id="NEVH01021193">
    <property type="protein sequence ID" value="PNF20047.1"/>
    <property type="molecule type" value="Genomic_DNA"/>
</dbReference>
<evidence type="ECO:0000313" key="3">
    <source>
        <dbReference type="EMBL" id="PNF20047.1"/>
    </source>
</evidence>
<evidence type="ECO:0000259" key="2">
    <source>
        <dbReference type="PROSITE" id="PS50191"/>
    </source>
</evidence>
<dbReference type="InterPro" id="IPR011074">
    <property type="entry name" value="CRAL/TRIO_N_dom"/>
</dbReference>
<dbReference type="InParanoid" id="A0A2J7PUN8"/>
<reference evidence="3 4" key="1">
    <citation type="submission" date="2017-12" db="EMBL/GenBank/DDBJ databases">
        <title>Hemimetabolous genomes reveal molecular basis of termite eusociality.</title>
        <authorList>
            <person name="Harrison M.C."/>
            <person name="Jongepier E."/>
            <person name="Robertson H.M."/>
            <person name="Arning N."/>
            <person name="Bitard-Feildel T."/>
            <person name="Chao H."/>
            <person name="Childers C.P."/>
            <person name="Dinh H."/>
            <person name="Doddapaneni H."/>
            <person name="Dugan S."/>
            <person name="Gowin J."/>
            <person name="Greiner C."/>
            <person name="Han Y."/>
            <person name="Hu H."/>
            <person name="Hughes D.S.T."/>
            <person name="Huylmans A.-K."/>
            <person name="Kemena C."/>
            <person name="Kremer L.P.M."/>
            <person name="Lee S.L."/>
            <person name="Lopez-Ezquerra A."/>
            <person name="Mallet L."/>
            <person name="Monroy-Kuhn J.M."/>
            <person name="Moser A."/>
            <person name="Murali S.C."/>
            <person name="Muzny D.M."/>
            <person name="Otani S."/>
            <person name="Piulachs M.-D."/>
            <person name="Poelchau M."/>
            <person name="Qu J."/>
            <person name="Schaub F."/>
            <person name="Wada-Katsumata A."/>
            <person name="Worley K.C."/>
            <person name="Xie Q."/>
            <person name="Ylla G."/>
            <person name="Poulsen M."/>
            <person name="Gibbs R.A."/>
            <person name="Schal C."/>
            <person name="Richards S."/>
            <person name="Belles X."/>
            <person name="Korb J."/>
            <person name="Bornberg-Bauer E."/>
        </authorList>
    </citation>
    <scope>NUCLEOTIDE SEQUENCE [LARGE SCALE GENOMIC DNA]</scope>
    <source>
        <tissue evidence="3">Whole body</tissue>
    </source>
</reference>
<dbReference type="Pfam" id="PF00650">
    <property type="entry name" value="CRAL_TRIO"/>
    <property type="match status" value="1"/>
</dbReference>
<dbReference type="SUPFAM" id="SSF46938">
    <property type="entry name" value="CRAL/TRIO N-terminal domain"/>
    <property type="match status" value="1"/>
</dbReference>
<dbReference type="CDD" id="cd00170">
    <property type="entry name" value="SEC14"/>
    <property type="match status" value="1"/>
</dbReference>
<dbReference type="InterPro" id="IPR036273">
    <property type="entry name" value="CRAL/TRIO_N_dom_sf"/>
</dbReference>
<dbReference type="Pfam" id="PF03765">
    <property type="entry name" value="CRAL_TRIO_N"/>
    <property type="match status" value="1"/>
</dbReference>
<dbReference type="Gene3D" id="1.10.8.20">
    <property type="entry name" value="N-terminal domain of phosphatidylinositol transfer protein sec14p"/>
    <property type="match status" value="1"/>
</dbReference>
<proteinExistence type="predicted"/>
<dbReference type="PRINTS" id="PR00180">
    <property type="entry name" value="CRETINALDHBP"/>
</dbReference>